<dbReference type="PANTHER" id="PTHR30399:SF1">
    <property type="entry name" value="UTP PYROPHOSPHATASE"/>
    <property type="match status" value="1"/>
</dbReference>
<gene>
    <name evidence="2" type="ORF">H8B15_15950</name>
</gene>
<name>A0ABR7MPD4_9BACT</name>
<accession>A0ABR7MPD4</accession>
<keyword evidence="3" id="KW-1185">Reference proteome</keyword>
<dbReference type="EMBL" id="JACSCY010000014">
    <property type="protein sequence ID" value="MBC6612417.1"/>
    <property type="molecule type" value="Genomic_DNA"/>
</dbReference>
<dbReference type="InterPro" id="IPR053136">
    <property type="entry name" value="UTP_pyrophosphatase-like"/>
</dbReference>
<sequence>MSVTAFSITYGSHELTFTVEVRPRRTLSISVHPDQRVHILSPPDVPLAQIQARVTRRAAWILRQQAYFQQFRPATPARRYVSGETHLYLGRQYRLRLEEAPKSQVKLIRGRLVVHTPRPADADHTAQLLRQWYQQRAAEQFQAVLQQCLPLLSEYQLPILPTLHHRYYQKRWGSCSPTGRITLNTDLIRADKSSIAYVILHELCHLIEPNHSRRFYRLLTQILPDWERRKAKLEKALV</sequence>
<proteinExistence type="predicted"/>
<dbReference type="RefSeq" id="WP_187320656.1">
    <property type="nucleotide sequence ID" value="NZ_JACSCY010000014.1"/>
</dbReference>
<evidence type="ECO:0000313" key="2">
    <source>
        <dbReference type="EMBL" id="MBC6612417.1"/>
    </source>
</evidence>
<dbReference type="CDD" id="cd07344">
    <property type="entry name" value="M48_yhfN_like"/>
    <property type="match status" value="1"/>
</dbReference>
<evidence type="ECO:0000259" key="1">
    <source>
        <dbReference type="Pfam" id="PF01863"/>
    </source>
</evidence>
<dbReference type="Proteomes" id="UP000622017">
    <property type="component" value="Unassembled WGS sequence"/>
</dbReference>
<comment type="caution">
    <text evidence="2">The sequence shown here is derived from an EMBL/GenBank/DDBJ whole genome shotgun (WGS) entry which is preliminary data.</text>
</comment>
<evidence type="ECO:0000313" key="3">
    <source>
        <dbReference type="Proteomes" id="UP000622017"/>
    </source>
</evidence>
<dbReference type="Gene3D" id="3.30.2010.10">
    <property type="entry name" value="Metalloproteases ('zincins'), catalytic domain"/>
    <property type="match status" value="1"/>
</dbReference>
<dbReference type="PANTHER" id="PTHR30399">
    <property type="entry name" value="UNCHARACTERIZED PROTEIN YGJP"/>
    <property type="match status" value="1"/>
</dbReference>
<feature type="domain" description="YgjP-like metallopeptidase" evidence="1">
    <location>
        <begin position="25"/>
        <end position="235"/>
    </location>
</feature>
<protein>
    <submittedName>
        <fullName evidence="2">M48 family metallopeptidase</fullName>
    </submittedName>
</protein>
<organism evidence="2 3">
    <name type="scientific">Hymenobacter citatus</name>
    <dbReference type="NCBI Taxonomy" id="2763506"/>
    <lineage>
        <taxon>Bacteria</taxon>
        <taxon>Pseudomonadati</taxon>
        <taxon>Bacteroidota</taxon>
        <taxon>Cytophagia</taxon>
        <taxon>Cytophagales</taxon>
        <taxon>Hymenobacteraceae</taxon>
        <taxon>Hymenobacter</taxon>
    </lineage>
</organism>
<dbReference type="InterPro" id="IPR002725">
    <property type="entry name" value="YgjP-like_metallopeptidase"/>
</dbReference>
<reference evidence="2 3" key="1">
    <citation type="submission" date="2020-08" db="EMBL/GenBank/DDBJ databases">
        <title>Hymenobacter sp.</title>
        <authorList>
            <person name="Kim M.K."/>
        </authorList>
    </citation>
    <scope>NUCLEOTIDE SEQUENCE [LARGE SCALE GENOMIC DNA]</scope>
    <source>
        <strain evidence="2 3">BT507</strain>
    </source>
</reference>
<dbReference type="Pfam" id="PF01863">
    <property type="entry name" value="YgjP-like"/>
    <property type="match status" value="1"/>
</dbReference>